<dbReference type="GO" id="GO:0005737">
    <property type="term" value="C:cytoplasm"/>
    <property type="evidence" value="ECO:0007669"/>
    <property type="project" value="UniProtKB-SubCell"/>
</dbReference>
<dbReference type="AlphaFoldDB" id="A0A6N7XIM3"/>
<dbReference type="Pfam" id="PF01975">
    <property type="entry name" value="SurE"/>
    <property type="match status" value="1"/>
</dbReference>
<dbReference type="GO" id="GO:0000166">
    <property type="term" value="F:nucleotide binding"/>
    <property type="evidence" value="ECO:0007669"/>
    <property type="project" value="UniProtKB-KW"/>
</dbReference>
<evidence type="ECO:0000259" key="8">
    <source>
        <dbReference type="Pfam" id="PF00857"/>
    </source>
</evidence>
<comment type="subcellular location">
    <subcellularLocation>
        <location evidence="7">Cytoplasm</location>
    </subcellularLocation>
</comment>
<dbReference type="InterPro" id="IPR000868">
    <property type="entry name" value="Isochorismatase-like_dom"/>
</dbReference>
<evidence type="ECO:0000256" key="7">
    <source>
        <dbReference type="HAMAP-Rule" id="MF_00060"/>
    </source>
</evidence>
<keyword evidence="3 7" id="KW-0963">Cytoplasm</keyword>
<comment type="caution">
    <text evidence="10">The sequence shown here is derived from an EMBL/GenBank/DDBJ whole genome shotgun (WGS) entry which is preliminary data.</text>
</comment>
<evidence type="ECO:0000313" key="11">
    <source>
        <dbReference type="Proteomes" id="UP000469424"/>
    </source>
</evidence>
<name>A0A6N7XIM3_9FIRM</name>
<feature type="binding site" evidence="7">
    <location>
        <position position="47"/>
    </location>
    <ligand>
        <name>a divalent metal cation</name>
        <dbReference type="ChEBI" id="CHEBI:60240"/>
    </ligand>
</feature>
<dbReference type="Gene3D" id="3.40.50.850">
    <property type="entry name" value="Isochorismatase-like"/>
    <property type="match status" value="1"/>
</dbReference>
<evidence type="ECO:0000256" key="1">
    <source>
        <dbReference type="ARBA" id="ARBA00000815"/>
    </source>
</evidence>
<dbReference type="HAMAP" id="MF_00060">
    <property type="entry name" value="SurE"/>
    <property type="match status" value="1"/>
</dbReference>
<dbReference type="Proteomes" id="UP000469424">
    <property type="component" value="Unassembled WGS sequence"/>
</dbReference>
<dbReference type="EMBL" id="VUNA01000013">
    <property type="protein sequence ID" value="MST71068.1"/>
    <property type="molecule type" value="Genomic_DNA"/>
</dbReference>
<evidence type="ECO:0000256" key="3">
    <source>
        <dbReference type="ARBA" id="ARBA00022490"/>
    </source>
</evidence>
<feature type="binding site" evidence="7">
    <location>
        <position position="16"/>
    </location>
    <ligand>
        <name>a divalent metal cation</name>
        <dbReference type="ChEBI" id="CHEBI:60240"/>
    </ligand>
</feature>
<accession>A0A6N7XIM3</accession>
<evidence type="ECO:0000313" key="10">
    <source>
        <dbReference type="EMBL" id="MST71068.1"/>
    </source>
</evidence>
<evidence type="ECO:0000256" key="5">
    <source>
        <dbReference type="ARBA" id="ARBA00022741"/>
    </source>
</evidence>
<evidence type="ECO:0000256" key="4">
    <source>
        <dbReference type="ARBA" id="ARBA00022723"/>
    </source>
</evidence>
<dbReference type="GO" id="GO:0004309">
    <property type="term" value="F:exopolyphosphatase activity"/>
    <property type="evidence" value="ECO:0007669"/>
    <property type="project" value="TreeGrafter"/>
</dbReference>
<evidence type="ECO:0000259" key="9">
    <source>
        <dbReference type="Pfam" id="PF01975"/>
    </source>
</evidence>
<dbReference type="SUPFAM" id="SSF64167">
    <property type="entry name" value="SurE-like"/>
    <property type="match status" value="1"/>
</dbReference>
<dbReference type="GO" id="GO:0008253">
    <property type="term" value="F:5'-nucleotidase activity"/>
    <property type="evidence" value="ECO:0007669"/>
    <property type="project" value="UniProtKB-UniRule"/>
</dbReference>
<comment type="catalytic activity">
    <reaction evidence="1 7">
        <text>a ribonucleoside 5'-phosphate + H2O = a ribonucleoside + phosphate</text>
        <dbReference type="Rhea" id="RHEA:12484"/>
        <dbReference type="ChEBI" id="CHEBI:15377"/>
        <dbReference type="ChEBI" id="CHEBI:18254"/>
        <dbReference type="ChEBI" id="CHEBI:43474"/>
        <dbReference type="ChEBI" id="CHEBI:58043"/>
        <dbReference type="EC" id="3.1.3.5"/>
    </reaction>
</comment>
<dbReference type="InterPro" id="IPR036523">
    <property type="entry name" value="SurE-like_sf"/>
</dbReference>
<gene>
    <name evidence="7 10" type="primary">surE</name>
    <name evidence="10" type="ORF">FYJ65_06950</name>
</gene>
<dbReference type="Gene3D" id="3.40.1210.10">
    <property type="entry name" value="Survival protein SurE-like phosphatase/nucleotidase"/>
    <property type="match status" value="1"/>
</dbReference>
<comment type="similarity">
    <text evidence="2 7">Belongs to the SurE nucleotidase family.</text>
</comment>
<comment type="function">
    <text evidence="7">Nucleotidase that shows phosphatase activity on nucleoside 5'-monophosphates.</text>
</comment>
<protein>
    <recommendedName>
        <fullName evidence="7">5'-nucleotidase SurE</fullName>
        <ecNumber evidence="7">3.1.3.5</ecNumber>
    </recommendedName>
    <alternativeName>
        <fullName evidence="7">Nucleoside 5'-monophosphate phosphohydrolase</fullName>
    </alternativeName>
</protein>
<organism evidence="10 11">
    <name type="scientific">Mogibacterium kristiansenii</name>
    <dbReference type="NCBI Taxonomy" id="2606708"/>
    <lineage>
        <taxon>Bacteria</taxon>
        <taxon>Bacillati</taxon>
        <taxon>Bacillota</taxon>
        <taxon>Clostridia</taxon>
        <taxon>Peptostreptococcales</taxon>
        <taxon>Anaerovoracaceae</taxon>
        <taxon>Mogibacterium</taxon>
    </lineage>
</organism>
<feature type="binding site" evidence="7">
    <location>
        <position position="17"/>
    </location>
    <ligand>
        <name>a divalent metal cation</name>
        <dbReference type="ChEBI" id="CHEBI:60240"/>
    </ligand>
</feature>
<proteinExistence type="inferred from homology"/>
<dbReference type="NCBIfam" id="TIGR00087">
    <property type="entry name" value="surE"/>
    <property type="match status" value="1"/>
</dbReference>
<feature type="domain" description="Survival protein SurE-like phosphatase/nucleotidase" evidence="9">
    <location>
        <begin position="11"/>
        <end position="195"/>
    </location>
</feature>
<dbReference type="EC" id="3.1.3.5" evidence="7"/>
<feature type="binding site" evidence="7">
    <location>
        <position position="105"/>
    </location>
    <ligand>
        <name>a divalent metal cation</name>
        <dbReference type="ChEBI" id="CHEBI:60240"/>
    </ligand>
</feature>
<keyword evidence="4 7" id="KW-0479">Metal-binding</keyword>
<feature type="domain" description="Isochorismatase-like" evidence="8">
    <location>
        <begin position="262"/>
        <end position="410"/>
    </location>
</feature>
<dbReference type="PANTHER" id="PTHR30457">
    <property type="entry name" value="5'-NUCLEOTIDASE SURE"/>
    <property type="match status" value="1"/>
</dbReference>
<keyword evidence="5 7" id="KW-0547">Nucleotide-binding</keyword>
<dbReference type="InterPro" id="IPR002828">
    <property type="entry name" value="SurE-like_Pase/nucleotidase"/>
</dbReference>
<dbReference type="GO" id="GO:0008254">
    <property type="term" value="F:3'-nucleotidase activity"/>
    <property type="evidence" value="ECO:0007669"/>
    <property type="project" value="TreeGrafter"/>
</dbReference>
<dbReference type="PANTHER" id="PTHR30457:SF12">
    <property type="entry name" value="5'_3'-NUCLEOTIDASE SURE"/>
    <property type="match status" value="1"/>
</dbReference>
<dbReference type="GO" id="GO:0046872">
    <property type="term" value="F:metal ion binding"/>
    <property type="evidence" value="ECO:0007669"/>
    <property type="project" value="UniProtKB-UniRule"/>
</dbReference>
<evidence type="ECO:0000256" key="6">
    <source>
        <dbReference type="ARBA" id="ARBA00022801"/>
    </source>
</evidence>
<dbReference type="InterPro" id="IPR030048">
    <property type="entry name" value="SurE"/>
</dbReference>
<reference evidence="10 11" key="1">
    <citation type="submission" date="2019-08" db="EMBL/GenBank/DDBJ databases">
        <title>In-depth cultivation of the pig gut microbiome towards novel bacterial diversity and tailored functional studies.</title>
        <authorList>
            <person name="Wylensek D."/>
            <person name="Hitch T.C.A."/>
            <person name="Clavel T."/>
        </authorList>
    </citation>
    <scope>NUCLEOTIDE SEQUENCE [LARGE SCALE GENOMIC DNA]</scope>
    <source>
        <strain evidence="10 11">WCA-MUC-591-APC-4B</strain>
    </source>
</reference>
<comment type="cofactor">
    <cofactor evidence="7">
        <name>a divalent metal cation</name>
        <dbReference type="ChEBI" id="CHEBI:60240"/>
    </cofactor>
    <text evidence="7">Binds 1 divalent metal cation per subunit.</text>
</comment>
<keyword evidence="6 7" id="KW-0378">Hydrolase</keyword>
<keyword evidence="11" id="KW-1185">Reference proteome</keyword>
<dbReference type="SUPFAM" id="SSF52499">
    <property type="entry name" value="Isochorismatase-like hydrolases"/>
    <property type="match status" value="1"/>
</dbReference>
<evidence type="ECO:0000256" key="2">
    <source>
        <dbReference type="ARBA" id="ARBA00011062"/>
    </source>
</evidence>
<dbReference type="InterPro" id="IPR036380">
    <property type="entry name" value="Isochorismatase-like_sf"/>
</dbReference>
<sequence length="434" mass="48374">MYRWRKSMYNVLVTNDDGIDAAGIRQLVFTLSLTTQVYVFAPKEQQSAKSQAMSAQGQLSVESRSIRGAEEAYAVGGTPVDCVKFGLQTMAEKGVSIDYVISGINMGLNLGADIHYSGTVGAAMEGAISGVRGIALSVEHYQPDYYEYICGMIPELLQMSGELDSSVVLNVNAPDLPAWKIKGTKIVKCGPKRFKDSLIPVEEEESLYRYAGGHYELPEEEPEDEDVAACADGYATITPLRMDYTDGAALRTMQRMTNDNALCLFIDFQERLVPAMRKPKDLMKNVTKWARCAEALRLPVLLSQQYTRGLGATVPELREALHEYSKLEKLSFSCFEAPGFEEEMESMTAKHVIIAGIEAHICVLQTAMDFLERGFRVTILKDCCGARKKGDFDTAIRELEKAGCRITTYETLVYQMMRSSRHTAFRRISEIVKE</sequence>
<dbReference type="Pfam" id="PF00857">
    <property type="entry name" value="Isochorismatase"/>
    <property type="match status" value="1"/>
</dbReference>